<proteinExistence type="predicted"/>
<organism evidence="1 2">
    <name type="scientific">Citrus unshiu</name>
    <name type="common">Satsuma mandarin</name>
    <name type="synonym">Citrus nobilis var. unshiu</name>
    <dbReference type="NCBI Taxonomy" id="55188"/>
    <lineage>
        <taxon>Eukaryota</taxon>
        <taxon>Viridiplantae</taxon>
        <taxon>Streptophyta</taxon>
        <taxon>Embryophyta</taxon>
        <taxon>Tracheophyta</taxon>
        <taxon>Spermatophyta</taxon>
        <taxon>Magnoliopsida</taxon>
        <taxon>eudicotyledons</taxon>
        <taxon>Gunneridae</taxon>
        <taxon>Pentapetalae</taxon>
        <taxon>rosids</taxon>
        <taxon>malvids</taxon>
        <taxon>Sapindales</taxon>
        <taxon>Rutaceae</taxon>
        <taxon>Aurantioideae</taxon>
        <taxon>Citrus</taxon>
    </lineage>
</organism>
<dbReference type="PANTHER" id="PTHR48167">
    <property type="entry name" value="EXPRESSED PROTEIN"/>
    <property type="match status" value="1"/>
</dbReference>
<evidence type="ECO:0000313" key="2">
    <source>
        <dbReference type="Proteomes" id="UP000236630"/>
    </source>
</evidence>
<dbReference type="AlphaFoldDB" id="A0A2H5Q940"/>
<reference evidence="1 2" key="1">
    <citation type="journal article" date="2017" name="Front. Genet.">
        <title>Draft sequencing of the heterozygous diploid genome of Satsuma (Citrus unshiu Marc.) using a hybrid assembly approach.</title>
        <authorList>
            <person name="Shimizu T."/>
            <person name="Tanizawa Y."/>
            <person name="Mochizuki T."/>
            <person name="Nagasaki H."/>
            <person name="Yoshioka T."/>
            <person name="Toyoda A."/>
            <person name="Fujiyama A."/>
            <person name="Kaminuma E."/>
            <person name="Nakamura Y."/>
        </authorList>
    </citation>
    <scope>NUCLEOTIDE SEQUENCE [LARGE SCALE GENOMIC DNA]</scope>
    <source>
        <strain evidence="2">cv. Miyagawa wase</strain>
    </source>
</reference>
<keyword evidence="2" id="KW-1185">Reference proteome</keyword>
<accession>A0A2H5Q940</accession>
<dbReference type="PANTHER" id="PTHR48167:SF2">
    <property type="entry name" value="EXPRESSED PROTEIN"/>
    <property type="match status" value="1"/>
</dbReference>
<gene>
    <name evidence="1" type="ORF">CUMW_204760</name>
</gene>
<protein>
    <submittedName>
        <fullName evidence="1">Uncharacterized protein</fullName>
    </submittedName>
</protein>
<sequence>MSLLRNAIKSSVSLRTIKPIHSLPSLLRQSPKHFSTETEAPPPPPPNDASIDLFLQTPTKGVVYGKLLGISRQTLKSDIINLLEGCNLTPDDLKVNYTRNYMPFAMMVQFPSFSAYDNAFRLIGRKGRLYRLERAEQSEWDIVMPYNGKTVLLQNVPRIAVAEDVERFLSGCEYEASSISFMLRQSLPDSIKWATVRFPSQTQAMDAFIRKNRGFCLNNQVSVRVLQ</sequence>
<name>A0A2H5Q940_CITUN</name>
<dbReference type="STRING" id="55188.A0A2H5Q940"/>
<evidence type="ECO:0000313" key="1">
    <source>
        <dbReference type="EMBL" id="GAY60785.1"/>
    </source>
</evidence>
<dbReference type="EMBL" id="BDQV01000245">
    <property type="protein sequence ID" value="GAY60785.1"/>
    <property type="molecule type" value="Genomic_DNA"/>
</dbReference>
<dbReference type="Proteomes" id="UP000236630">
    <property type="component" value="Unassembled WGS sequence"/>
</dbReference>
<comment type="caution">
    <text evidence="1">The sequence shown here is derived from an EMBL/GenBank/DDBJ whole genome shotgun (WGS) entry which is preliminary data.</text>
</comment>